<keyword evidence="2" id="KW-1185">Reference proteome</keyword>
<reference evidence="1 2" key="1">
    <citation type="journal article" date="2015" name="BMC Genomics">
        <title>Insights from the genome of Ophiocordyceps polyrhachis-furcata to pathogenicity and host specificity in insect fungi.</title>
        <authorList>
            <person name="Wichadakul D."/>
            <person name="Kobmoo N."/>
            <person name="Ingsriswang S."/>
            <person name="Tangphatsornruang S."/>
            <person name="Chantasingh D."/>
            <person name="Luangsa-ard J.J."/>
            <person name="Eurwilaichitr L."/>
        </authorList>
    </citation>
    <scope>NUCLEOTIDE SEQUENCE [LARGE SCALE GENOMIC DNA]</scope>
    <source>
        <strain evidence="1 2">BCC 54312</strain>
    </source>
</reference>
<sequence>RKRKFYGEKWVCLLKSVGRDGPNEVICGAKES</sequence>
<accession>A0A367L1F4</accession>
<evidence type="ECO:0000313" key="1">
    <source>
        <dbReference type="EMBL" id="RCI08270.1"/>
    </source>
</evidence>
<dbReference type="EMBL" id="LKCN02000020">
    <property type="protein sequence ID" value="RCI08270.1"/>
    <property type="molecule type" value="Genomic_DNA"/>
</dbReference>
<feature type="non-terminal residue" evidence="1">
    <location>
        <position position="1"/>
    </location>
</feature>
<organism evidence="1 2">
    <name type="scientific">Ophiocordyceps polyrhachis-furcata BCC 54312</name>
    <dbReference type="NCBI Taxonomy" id="1330021"/>
    <lineage>
        <taxon>Eukaryota</taxon>
        <taxon>Fungi</taxon>
        <taxon>Dikarya</taxon>
        <taxon>Ascomycota</taxon>
        <taxon>Pezizomycotina</taxon>
        <taxon>Sordariomycetes</taxon>
        <taxon>Hypocreomycetidae</taxon>
        <taxon>Hypocreales</taxon>
        <taxon>Ophiocordycipitaceae</taxon>
        <taxon>Ophiocordyceps</taxon>
    </lineage>
</organism>
<proteinExistence type="predicted"/>
<gene>
    <name evidence="1" type="ORF">L249_8352</name>
</gene>
<evidence type="ECO:0000313" key="2">
    <source>
        <dbReference type="Proteomes" id="UP000253664"/>
    </source>
</evidence>
<name>A0A367L1F4_9HYPO</name>
<dbReference type="AlphaFoldDB" id="A0A367L1F4"/>
<dbReference type="Proteomes" id="UP000253664">
    <property type="component" value="Unassembled WGS sequence"/>
</dbReference>
<protein>
    <submittedName>
        <fullName evidence="1">Uncharacterized protein</fullName>
    </submittedName>
</protein>
<comment type="caution">
    <text evidence="1">The sequence shown here is derived from an EMBL/GenBank/DDBJ whole genome shotgun (WGS) entry which is preliminary data.</text>
</comment>